<feature type="transmembrane region" description="Helical" evidence="7">
    <location>
        <begin position="969"/>
        <end position="988"/>
    </location>
</feature>
<comment type="subcellular location">
    <subcellularLocation>
        <location evidence="7">Cell inner membrane</location>
        <topology evidence="7">Multi-pass membrane protein</topology>
    </subcellularLocation>
</comment>
<dbReference type="EMBL" id="JAHOPB010000001">
    <property type="protein sequence ID" value="MBU8872737.1"/>
    <property type="molecule type" value="Genomic_DNA"/>
</dbReference>
<evidence type="ECO:0000313" key="9">
    <source>
        <dbReference type="EMBL" id="MBU8872737.1"/>
    </source>
</evidence>
<dbReference type="NCBIfam" id="TIGR00915">
    <property type="entry name" value="2A0602"/>
    <property type="match status" value="1"/>
</dbReference>
<dbReference type="PANTHER" id="PTHR32063:SF76">
    <property type="entry name" value="EFFLUX PUMP MEMBRANE TRANSPORTER"/>
    <property type="match status" value="1"/>
</dbReference>
<feature type="transmembrane region" description="Helical" evidence="7">
    <location>
        <begin position="472"/>
        <end position="501"/>
    </location>
</feature>
<feature type="transmembrane region" description="Helical" evidence="7">
    <location>
        <begin position="923"/>
        <end position="948"/>
    </location>
</feature>
<keyword evidence="1 7" id="KW-0813">Transport</keyword>
<comment type="similarity">
    <text evidence="7">Belongs to the resistance-nodulation-cell division (RND) (TC 2.A.6) family.</text>
</comment>
<keyword evidence="6 7" id="KW-0472">Membrane</keyword>
<proteinExistence type="inferred from homology"/>
<feature type="transmembrane region" description="Helical" evidence="7">
    <location>
        <begin position="396"/>
        <end position="416"/>
    </location>
</feature>
<feature type="transmembrane region" description="Helical" evidence="7">
    <location>
        <begin position="1000"/>
        <end position="1026"/>
    </location>
</feature>
<evidence type="ECO:0000313" key="10">
    <source>
        <dbReference type="Proteomes" id="UP000727907"/>
    </source>
</evidence>
<dbReference type="InterPro" id="IPR001036">
    <property type="entry name" value="Acrflvin-R"/>
</dbReference>
<reference evidence="9 10" key="1">
    <citation type="submission" date="2021-06" db="EMBL/GenBank/DDBJ databases">
        <authorList>
            <person name="Lee D.H."/>
        </authorList>
    </citation>
    <scope>NUCLEOTIDE SEQUENCE [LARGE SCALE GENOMIC DNA]</scope>
    <source>
        <strain evidence="9 10">MMS21-HV4-11</strain>
    </source>
</reference>
<feature type="transmembrane region" description="Helical" evidence="7">
    <location>
        <begin position="446"/>
        <end position="466"/>
    </location>
</feature>
<evidence type="ECO:0000256" key="5">
    <source>
        <dbReference type="ARBA" id="ARBA00022989"/>
    </source>
</evidence>
<keyword evidence="4 7" id="KW-0812">Transmembrane</keyword>
<keyword evidence="10" id="KW-1185">Reference proteome</keyword>
<keyword evidence="3 7" id="KW-0997">Cell inner membrane</keyword>
<feature type="transmembrane region" description="Helical" evidence="7">
    <location>
        <begin position="872"/>
        <end position="890"/>
    </location>
</feature>
<gene>
    <name evidence="9" type="ORF">KQ910_03135</name>
</gene>
<accession>A0ABS6IDR8</accession>
<evidence type="ECO:0000259" key="8">
    <source>
        <dbReference type="PROSITE" id="PS50156"/>
    </source>
</evidence>
<feature type="transmembrane region" description="Helical" evidence="7">
    <location>
        <begin position="897"/>
        <end position="917"/>
    </location>
</feature>
<evidence type="ECO:0000256" key="6">
    <source>
        <dbReference type="ARBA" id="ARBA00023136"/>
    </source>
</evidence>
<evidence type="ECO:0000256" key="2">
    <source>
        <dbReference type="ARBA" id="ARBA00022475"/>
    </source>
</evidence>
<dbReference type="Proteomes" id="UP000727907">
    <property type="component" value="Unassembled WGS sequence"/>
</dbReference>
<dbReference type="PROSITE" id="PS50156">
    <property type="entry name" value="SSD"/>
    <property type="match status" value="1"/>
</dbReference>
<dbReference type="InterPro" id="IPR000731">
    <property type="entry name" value="SSD"/>
</dbReference>
<keyword evidence="5 7" id="KW-1133">Transmembrane helix</keyword>
<evidence type="ECO:0000256" key="1">
    <source>
        <dbReference type="ARBA" id="ARBA00022448"/>
    </source>
</evidence>
<feature type="transmembrane region" description="Helical" evidence="7">
    <location>
        <begin position="12"/>
        <end position="35"/>
    </location>
</feature>
<name>A0ABS6IDR8_9HYPH</name>
<dbReference type="NCBIfam" id="NF000282">
    <property type="entry name" value="RND_permease_1"/>
    <property type="match status" value="1"/>
</dbReference>
<feature type="transmembrane region" description="Helical" evidence="7">
    <location>
        <begin position="369"/>
        <end position="390"/>
    </location>
</feature>
<comment type="caution">
    <text evidence="9">The sequence shown here is derived from an EMBL/GenBank/DDBJ whole genome shotgun (WGS) entry which is preliminary data.</text>
</comment>
<keyword evidence="2" id="KW-1003">Cell membrane</keyword>
<feature type="transmembrane region" description="Helical" evidence="7">
    <location>
        <begin position="537"/>
        <end position="557"/>
    </location>
</feature>
<evidence type="ECO:0000256" key="4">
    <source>
        <dbReference type="ARBA" id="ARBA00022692"/>
    </source>
</evidence>
<evidence type="ECO:0000256" key="7">
    <source>
        <dbReference type="RuleBase" id="RU364070"/>
    </source>
</evidence>
<feature type="transmembrane region" description="Helical" evidence="7">
    <location>
        <begin position="343"/>
        <end position="362"/>
    </location>
</feature>
<dbReference type="Pfam" id="PF00873">
    <property type="entry name" value="ACR_tran"/>
    <property type="match status" value="1"/>
</dbReference>
<dbReference type="InterPro" id="IPR004764">
    <property type="entry name" value="MdtF-like"/>
</dbReference>
<organism evidence="9 10">
    <name type="scientific">Reyranella humidisoli</name>
    <dbReference type="NCBI Taxonomy" id="2849149"/>
    <lineage>
        <taxon>Bacteria</taxon>
        <taxon>Pseudomonadati</taxon>
        <taxon>Pseudomonadota</taxon>
        <taxon>Alphaproteobacteria</taxon>
        <taxon>Hyphomicrobiales</taxon>
        <taxon>Reyranellaceae</taxon>
        <taxon>Reyranella</taxon>
    </lineage>
</organism>
<feature type="domain" description="SSD" evidence="8">
    <location>
        <begin position="372"/>
        <end position="499"/>
    </location>
</feature>
<protein>
    <recommendedName>
        <fullName evidence="7">Efflux pump membrane transporter</fullName>
    </recommendedName>
</protein>
<evidence type="ECO:0000256" key="3">
    <source>
        <dbReference type="ARBA" id="ARBA00022519"/>
    </source>
</evidence>
<sequence>MTISSLFIRRPRLAFVISTVITIAGIIAMTALPVAQFPDIVPPQVRVTATYPGASAQAVEESVAQVIEAQVNGVERMIYMKSTSGGDGSYALSVSFEVGSDPDLNTVNVNNRVNQAIALLPPEVQRLGVTTKKQSSALLQVVAVYSPNGSRDALFLSNFATITLLDTLRRVPGVGEATLFGALDYSMRIWLNLERMASLDITPNEVVQAVQSQNVQAAVGLVGAAPLLDDVSFQLNITTQGRLVTVEEFENIVVRAKSDGALVRVKDIARVELGAKTSDQLGRYNGQAAAGIQIYQLPGANALATAKGVRDAIKALEPRFPEDVAYNVMYDTTVFVQATIKSVISTLIEAFVLVAIVVFIFLGNLRATLIPIIAVPVALIGTFAVMLALGYSANTISLLALVLAIGIVVDDAIVVVEAVEHILEHEPELTVPQATEKAMGQVTGPIIAITLVLLSVFIPTAFIPGISGQLYAQFAVAVSVSMIISAINALTLSPALCSLILKHRKKPTGVMGWMQSRIDKTRDGYTKVVTPMARRGIVALLLVVGFAAATGGIGSMVPSGFLPDEDQGAFMAEVQLPDAASTNRTLAAVEEVEKTIANRPWKQSVFTVSGYSLIDGLALPNRALVVVELKPFDQRKDPSLSVFNALKELNAAFSQIASANVFAFNLPPIMGLGNSSGFEFVVQSLAGAAPADLAAVARGVMISAQEVPELAGVYTTYSASTPQINLKLDRERAQALGISIADIFSAMQTALGGAYTNDFNLFGRTWQVKVQAEAADRSKVNDVFRIRVRSASGELVPLQAVANIEMVTAPSSVVRYNNLRSVVVNGAPAPGYSSGDAIAAMEKLATRTLPAGYGFEWTGTALQEKAASGQTGFILGLAVVFAYLFLVGLYESTAIPVAALLSVIVGLFGAVTALFVSGLDNNIFAQIGIVVLIALAAKNAILIIEFAMAEREKGADIVTAATTAANLRFRAVMMTSFAFILGLVPLVISSGAGAATQRAVGTAVFGGMIAASFLGIFVIPGLYVALQRFRETVKGWMGTKPAATPAPAPPTAKPEH</sequence>
<dbReference type="PANTHER" id="PTHR32063">
    <property type="match status" value="1"/>
</dbReference>
<dbReference type="RefSeq" id="WP_216957031.1">
    <property type="nucleotide sequence ID" value="NZ_JAHOPB010000001.1"/>
</dbReference>